<dbReference type="Pfam" id="PF00593">
    <property type="entry name" value="TonB_dep_Rec_b-barrel"/>
    <property type="match status" value="1"/>
</dbReference>
<evidence type="ECO:0000256" key="10">
    <source>
        <dbReference type="PROSITE-ProRule" id="PRU01360"/>
    </source>
</evidence>
<evidence type="ECO:0000256" key="9">
    <source>
        <dbReference type="ARBA" id="ARBA00023237"/>
    </source>
</evidence>
<keyword evidence="15" id="KW-1185">Reference proteome</keyword>
<dbReference type="Pfam" id="PF07715">
    <property type="entry name" value="Plug"/>
    <property type="match status" value="1"/>
</dbReference>
<evidence type="ECO:0000256" key="4">
    <source>
        <dbReference type="ARBA" id="ARBA00022692"/>
    </source>
</evidence>
<evidence type="ECO:0000259" key="13">
    <source>
        <dbReference type="Pfam" id="PF07715"/>
    </source>
</evidence>
<reference evidence="14 15" key="1">
    <citation type="submission" date="2020-08" db="EMBL/GenBank/DDBJ databases">
        <title>Genomic Encyclopedia of Type Strains, Phase IV (KMG-IV): sequencing the most valuable type-strain genomes for metagenomic binning, comparative biology and taxonomic classification.</title>
        <authorList>
            <person name="Goeker M."/>
        </authorList>
    </citation>
    <scope>NUCLEOTIDE SEQUENCE [LARGE SCALE GENOMIC DNA]</scope>
    <source>
        <strain evidence="14 15">DSM 17455</strain>
    </source>
</reference>
<dbReference type="RefSeq" id="WP_182574932.1">
    <property type="nucleotide sequence ID" value="NZ_JACJHY010000018.1"/>
</dbReference>
<keyword evidence="3 10" id="KW-1134">Transmembrane beta strand</keyword>
<comment type="similarity">
    <text evidence="10 11">Belongs to the TonB-dependent receptor family.</text>
</comment>
<dbReference type="InterPro" id="IPR000531">
    <property type="entry name" value="Beta-barrel_TonB"/>
</dbReference>
<dbReference type="CDD" id="cd01347">
    <property type="entry name" value="ligand_gated_channel"/>
    <property type="match status" value="1"/>
</dbReference>
<dbReference type="SUPFAM" id="SSF56935">
    <property type="entry name" value="Porins"/>
    <property type="match status" value="1"/>
</dbReference>
<evidence type="ECO:0000313" key="14">
    <source>
        <dbReference type="EMBL" id="MBA9021735.1"/>
    </source>
</evidence>
<keyword evidence="9 10" id="KW-0998">Cell outer membrane</keyword>
<proteinExistence type="inferred from homology"/>
<gene>
    <name evidence="14" type="ORF">HNQ97_003744</name>
</gene>
<dbReference type="PROSITE" id="PS52016">
    <property type="entry name" value="TONB_DEPENDENT_REC_3"/>
    <property type="match status" value="1"/>
</dbReference>
<keyword evidence="4 10" id="KW-0812">Transmembrane</keyword>
<evidence type="ECO:0000256" key="1">
    <source>
        <dbReference type="ARBA" id="ARBA00004571"/>
    </source>
</evidence>
<evidence type="ECO:0000259" key="12">
    <source>
        <dbReference type="Pfam" id="PF00593"/>
    </source>
</evidence>
<organism evidence="14 15">
    <name type="scientific">Aminobacter ciceronei</name>
    <dbReference type="NCBI Taxonomy" id="150723"/>
    <lineage>
        <taxon>Bacteria</taxon>
        <taxon>Pseudomonadati</taxon>
        <taxon>Pseudomonadota</taxon>
        <taxon>Alphaproteobacteria</taxon>
        <taxon>Hyphomicrobiales</taxon>
        <taxon>Phyllobacteriaceae</taxon>
        <taxon>Aminobacter</taxon>
    </lineage>
</organism>
<feature type="domain" description="TonB-dependent receptor-like beta-barrel" evidence="12">
    <location>
        <begin position="254"/>
        <end position="612"/>
    </location>
</feature>
<dbReference type="InterPro" id="IPR012910">
    <property type="entry name" value="Plug_dom"/>
</dbReference>
<dbReference type="EMBL" id="JACJHZ010000018">
    <property type="protein sequence ID" value="MBA9021735.1"/>
    <property type="molecule type" value="Genomic_DNA"/>
</dbReference>
<protein>
    <submittedName>
        <fullName evidence="14">Vitamin B12 transporter</fullName>
    </submittedName>
</protein>
<evidence type="ECO:0000256" key="3">
    <source>
        <dbReference type="ARBA" id="ARBA00022452"/>
    </source>
</evidence>
<dbReference type="PANTHER" id="PTHR30069">
    <property type="entry name" value="TONB-DEPENDENT OUTER MEMBRANE RECEPTOR"/>
    <property type="match status" value="1"/>
</dbReference>
<keyword evidence="7 10" id="KW-0472">Membrane</keyword>
<evidence type="ECO:0000256" key="2">
    <source>
        <dbReference type="ARBA" id="ARBA00022448"/>
    </source>
</evidence>
<feature type="domain" description="TonB-dependent receptor plug" evidence="13">
    <location>
        <begin position="45"/>
        <end position="153"/>
    </location>
</feature>
<sequence>MGRLQPKLLATTVFAHVVATGSVAVAQEIYLGEIVVTPNRTLTDKNKVGSTVDVVSKEEIEEQSKPLLTDYLTLVPGVHVAMPGGTGQESSLSVRGADKKYVKTIFNGIDISDPTSTQVQTPYQNLLVGGIGQIEVLKGSQSTLYGSDAIAGVIGVSTLAGIEAGVHHEISGEAGSFGTWRGGYSLTGADDTGRAAFNIFGLSTKGISAALVNGFPPVDLNPTGLEKDGFRDVNINFAGEKQINEYLSVFGSALYINARGDYDDSGNPPRDNEFNTFATRQRAARAGFNLDLLDGRLKNAFSFQASDIDRDLNSESAFGPFDGNFYGVRTKADYQGSYEATDWLTLQYGGDYERQSAHTTNNFGTDTKADFTLGGMWGQVILSPFEDLTLTAGARHDEHSEFGGYSTYRLTGSYLFADTGTRIHSSFGTGYRAPSLFELYDSFSGNTDLKPEQSQSFDIGVEQSFLDGRLVADATYFLLNTDDLIDYDFATSRYVQIPGETKRSGVELSMTWQAADWLDLGAGYTYTQTREPNGARRPRIPEHDIAFLATIRPAERWTVTGVVHAVLDTTDRISPSFGTFQDVALDDYVLVDAKVSYRPTENSEFYLRGENLLNQKYEVVKGYGTPGIAIFGGFKARF</sequence>
<accession>A0ABR6CB13</accession>
<keyword evidence="6 11" id="KW-0798">TonB box</keyword>
<comment type="subcellular location">
    <subcellularLocation>
        <location evidence="1 10">Cell outer membrane</location>
        <topology evidence="1 10">Multi-pass membrane protein</topology>
    </subcellularLocation>
</comment>
<evidence type="ECO:0000256" key="6">
    <source>
        <dbReference type="ARBA" id="ARBA00023077"/>
    </source>
</evidence>
<dbReference type="InterPro" id="IPR036942">
    <property type="entry name" value="Beta-barrel_TonB_sf"/>
</dbReference>
<keyword evidence="2 10" id="KW-0813">Transport</keyword>
<keyword evidence="8" id="KW-0675">Receptor</keyword>
<dbReference type="Gene3D" id="2.40.170.20">
    <property type="entry name" value="TonB-dependent receptor, beta-barrel domain"/>
    <property type="match status" value="1"/>
</dbReference>
<evidence type="ECO:0000256" key="7">
    <source>
        <dbReference type="ARBA" id="ARBA00023136"/>
    </source>
</evidence>
<dbReference type="PANTHER" id="PTHR30069:SF29">
    <property type="entry name" value="HEMOGLOBIN AND HEMOGLOBIN-HAPTOGLOBIN-BINDING PROTEIN 1-RELATED"/>
    <property type="match status" value="1"/>
</dbReference>
<evidence type="ECO:0000256" key="11">
    <source>
        <dbReference type="RuleBase" id="RU003357"/>
    </source>
</evidence>
<dbReference type="Gene3D" id="2.170.130.10">
    <property type="entry name" value="TonB-dependent receptor, plug domain"/>
    <property type="match status" value="1"/>
</dbReference>
<evidence type="ECO:0000313" key="15">
    <source>
        <dbReference type="Proteomes" id="UP000587524"/>
    </source>
</evidence>
<dbReference type="Proteomes" id="UP000587524">
    <property type="component" value="Unassembled WGS sequence"/>
</dbReference>
<name>A0ABR6CB13_9HYPH</name>
<evidence type="ECO:0000256" key="8">
    <source>
        <dbReference type="ARBA" id="ARBA00023170"/>
    </source>
</evidence>
<evidence type="ECO:0000256" key="5">
    <source>
        <dbReference type="ARBA" id="ARBA00022729"/>
    </source>
</evidence>
<comment type="caution">
    <text evidence="14">The sequence shown here is derived from an EMBL/GenBank/DDBJ whole genome shotgun (WGS) entry which is preliminary data.</text>
</comment>
<keyword evidence="5" id="KW-0732">Signal</keyword>
<dbReference type="InterPro" id="IPR037066">
    <property type="entry name" value="Plug_dom_sf"/>
</dbReference>
<dbReference type="InterPro" id="IPR039426">
    <property type="entry name" value="TonB-dep_rcpt-like"/>
</dbReference>